<dbReference type="InterPro" id="IPR018946">
    <property type="entry name" value="PhoD-like_MPP"/>
</dbReference>
<dbReference type="AlphaFoldDB" id="A0A4U0U7Q9"/>
<protein>
    <recommendedName>
        <fullName evidence="6">Alkaline phosphatase</fullName>
    </recommendedName>
</protein>
<evidence type="ECO:0000313" key="5">
    <source>
        <dbReference type="Proteomes" id="UP000308549"/>
    </source>
</evidence>
<comment type="caution">
    <text evidence="4">The sequence shown here is derived from an EMBL/GenBank/DDBJ whole genome shotgun (WGS) entry which is preliminary data.</text>
</comment>
<dbReference type="OrthoDB" id="9992270at2759"/>
<dbReference type="PANTHER" id="PTHR43606">
    <property type="entry name" value="PHOSPHATASE, PUTATIVE (AFU_ORTHOLOGUE AFUA_6G08710)-RELATED"/>
    <property type="match status" value="1"/>
</dbReference>
<sequence>MVPSFLAILSLATAAAADWSGNINYGSPSLSHNLGLSMKKVMKRHGHWEGSYGHGEDGLYSSGKAPSAKFMDASLLNFTHGVASGDPYPDSVILWTRASPMMDNNKSNATVRGTVPLYNHELLEYVYTSTSPVCVSYAVSPFRNMSTVVSSGRAYTSSDIDYTVKVEAGGLKPFTQYYYQFSICGSDVKSPIGRTKTTPQRHQDVDDISIAVYSCSNFPNGFFNAYGNVARKDSVDFVVHLGDYIYEYGSITDMRQVQPPHEIFTLYDYRRRIATYRTDQDLLLSHQSFPWIQTWDDHEIANNGYRDGFSNLNNTEASFEDDSHGVSVDQRKMNAVRAYFEWMPLRQVDMDNNLRIWRNFEFGSLFDLIMLDTRNYDRSITTLGWNDHYITELLNDAARTLMGSLQENWFYNKLVKSWHRGATWRLIGSQIVFSRVNITTWFGSIEDPFNADAWDGYMANKNRTLQTLYEQDIGNNIMLAGDSHLNWVSDLVWLDHTNYSSASGKGAVGVEFAGTAVSSSSPFGADSTVFECNNQSRLLIHDNEELQWQEGYYRGYYQLRISPREVSAEYFGLPSLLTRNGYEVSLANFTVEDGANRLSRPVAGGVVENGALQRGEVRMSNVTHDTNSGEWFVHDFARVTIDTSG</sequence>
<dbReference type="Pfam" id="PF09423">
    <property type="entry name" value="PhoD"/>
    <property type="match status" value="1"/>
</dbReference>
<feature type="chain" id="PRO_5020558125" description="Alkaline phosphatase" evidence="1">
    <location>
        <begin position="18"/>
        <end position="645"/>
    </location>
</feature>
<name>A0A4U0U7Q9_9PEZI</name>
<accession>A0A4U0U7Q9</accession>
<dbReference type="PANTHER" id="PTHR43606:SF8">
    <property type="entry name" value="ALKALINE PHOSPHATASE"/>
    <property type="match status" value="1"/>
</dbReference>
<dbReference type="InterPro" id="IPR032093">
    <property type="entry name" value="PhoD_N"/>
</dbReference>
<evidence type="ECO:0000256" key="1">
    <source>
        <dbReference type="SAM" id="SignalP"/>
    </source>
</evidence>
<dbReference type="CDD" id="cd07389">
    <property type="entry name" value="MPP_PhoD"/>
    <property type="match status" value="1"/>
</dbReference>
<dbReference type="Gene3D" id="3.60.21.70">
    <property type="entry name" value="PhoD-like phosphatase"/>
    <property type="match status" value="1"/>
</dbReference>
<evidence type="ECO:0000259" key="2">
    <source>
        <dbReference type="Pfam" id="PF09423"/>
    </source>
</evidence>
<dbReference type="InterPro" id="IPR052900">
    <property type="entry name" value="Phospholipid_Metab_Enz"/>
</dbReference>
<gene>
    <name evidence="4" type="ORF">B0A50_02035</name>
</gene>
<feature type="domain" description="PhoD-like phosphatase metallophosphatase" evidence="2">
    <location>
        <begin position="211"/>
        <end position="570"/>
    </location>
</feature>
<dbReference type="InterPro" id="IPR029052">
    <property type="entry name" value="Metallo-depent_PP-like"/>
</dbReference>
<feature type="domain" description="Phospholipase D N-terminal" evidence="3">
    <location>
        <begin position="80"/>
        <end position="197"/>
    </location>
</feature>
<reference evidence="4 5" key="1">
    <citation type="submission" date="2017-03" db="EMBL/GenBank/DDBJ databases">
        <title>Genomes of endolithic fungi from Antarctica.</title>
        <authorList>
            <person name="Coleine C."/>
            <person name="Masonjones S."/>
            <person name="Stajich J.E."/>
        </authorList>
    </citation>
    <scope>NUCLEOTIDE SEQUENCE [LARGE SCALE GENOMIC DNA]</scope>
    <source>
        <strain evidence="4 5">CCFEE 6315</strain>
    </source>
</reference>
<dbReference type="Proteomes" id="UP000308549">
    <property type="component" value="Unassembled WGS sequence"/>
</dbReference>
<evidence type="ECO:0008006" key="6">
    <source>
        <dbReference type="Google" id="ProtNLM"/>
    </source>
</evidence>
<dbReference type="InterPro" id="IPR038607">
    <property type="entry name" value="PhoD-like_sf"/>
</dbReference>
<keyword evidence="5" id="KW-1185">Reference proteome</keyword>
<organism evidence="4 5">
    <name type="scientific">Salinomyces thailandicus</name>
    <dbReference type="NCBI Taxonomy" id="706561"/>
    <lineage>
        <taxon>Eukaryota</taxon>
        <taxon>Fungi</taxon>
        <taxon>Dikarya</taxon>
        <taxon>Ascomycota</taxon>
        <taxon>Pezizomycotina</taxon>
        <taxon>Dothideomycetes</taxon>
        <taxon>Dothideomycetidae</taxon>
        <taxon>Mycosphaerellales</taxon>
        <taxon>Teratosphaeriaceae</taxon>
        <taxon>Salinomyces</taxon>
    </lineage>
</organism>
<dbReference type="Pfam" id="PF16655">
    <property type="entry name" value="PhoD_N"/>
    <property type="match status" value="1"/>
</dbReference>
<dbReference type="SUPFAM" id="SSF56300">
    <property type="entry name" value="Metallo-dependent phosphatases"/>
    <property type="match status" value="1"/>
</dbReference>
<dbReference type="Gene3D" id="2.60.40.380">
    <property type="entry name" value="Purple acid phosphatase-like, N-terminal"/>
    <property type="match status" value="1"/>
</dbReference>
<evidence type="ECO:0000259" key="3">
    <source>
        <dbReference type="Pfam" id="PF16655"/>
    </source>
</evidence>
<evidence type="ECO:0000313" key="4">
    <source>
        <dbReference type="EMBL" id="TKA31067.1"/>
    </source>
</evidence>
<feature type="signal peptide" evidence="1">
    <location>
        <begin position="1"/>
        <end position="17"/>
    </location>
</feature>
<proteinExistence type="predicted"/>
<dbReference type="EMBL" id="NAJL01000009">
    <property type="protein sequence ID" value="TKA31067.1"/>
    <property type="molecule type" value="Genomic_DNA"/>
</dbReference>
<keyword evidence="1" id="KW-0732">Signal</keyword>